<protein>
    <submittedName>
        <fullName evidence="2">Uncharacterized protein</fullName>
    </submittedName>
</protein>
<gene>
    <name evidence="2" type="ORF">PAHAL_6G212000</name>
</gene>
<organism evidence="2">
    <name type="scientific">Panicum hallii</name>
    <dbReference type="NCBI Taxonomy" id="206008"/>
    <lineage>
        <taxon>Eukaryota</taxon>
        <taxon>Viridiplantae</taxon>
        <taxon>Streptophyta</taxon>
        <taxon>Embryophyta</taxon>
        <taxon>Tracheophyta</taxon>
        <taxon>Spermatophyta</taxon>
        <taxon>Magnoliopsida</taxon>
        <taxon>Liliopsida</taxon>
        <taxon>Poales</taxon>
        <taxon>Poaceae</taxon>
        <taxon>PACMAD clade</taxon>
        <taxon>Panicoideae</taxon>
        <taxon>Panicodae</taxon>
        <taxon>Paniceae</taxon>
        <taxon>Panicinae</taxon>
        <taxon>Panicum</taxon>
        <taxon>Panicum sect. Panicum</taxon>
    </lineage>
</organism>
<evidence type="ECO:0000256" key="1">
    <source>
        <dbReference type="SAM" id="MobiDB-lite"/>
    </source>
</evidence>
<dbReference type="AlphaFoldDB" id="A0A2T8IH14"/>
<proteinExistence type="predicted"/>
<feature type="compositionally biased region" description="Acidic residues" evidence="1">
    <location>
        <begin position="13"/>
        <end position="22"/>
    </location>
</feature>
<evidence type="ECO:0000313" key="2">
    <source>
        <dbReference type="EMBL" id="PVH36974.1"/>
    </source>
</evidence>
<dbReference type="EMBL" id="CM008051">
    <property type="protein sequence ID" value="PVH36974.1"/>
    <property type="molecule type" value="Genomic_DNA"/>
</dbReference>
<name>A0A2T8IH14_9POAL</name>
<feature type="region of interest" description="Disordered" evidence="1">
    <location>
        <begin position="1"/>
        <end position="22"/>
    </location>
</feature>
<accession>A0A2T8IH14</accession>
<dbReference type="Proteomes" id="UP000243499">
    <property type="component" value="Chromosome 6"/>
</dbReference>
<sequence>MHGVEENVLDQTNPEDYDPENIQDDEARVFHVRVYKDLPKKHHTMKKAKNYEFCNAKKFPCEEPAFCCRKEKINIYIPELPAGLCRLFASQTDRDAKYFRKHIRVQH</sequence>
<reference evidence="2" key="1">
    <citation type="submission" date="2018-04" db="EMBL/GenBank/DDBJ databases">
        <title>WGS assembly of Panicum hallii.</title>
        <authorList>
            <person name="Lovell J."/>
            <person name="Jenkins J."/>
            <person name="Lowry D."/>
            <person name="Mamidi S."/>
            <person name="Sreedasyam A."/>
            <person name="Weng X."/>
            <person name="Barry K."/>
            <person name="Bonette J."/>
            <person name="Campitelli B."/>
            <person name="Daum C."/>
            <person name="Gordon S."/>
            <person name="Gould B."/>
            <person name="Lipzen A."/>
            <person name="Macqueen A."/>
            <person name="Palacio-Mejia J."/>
            <person name="Plott C."/>
            <person name="Shakirov E."/>
            <person name="Shu S."/>
            <person name="Yoshinaga Y."/>
            <person name="Zane M."/>
            <person name="Rokhsar D."/>
            <person name="Grimwood J."/>
            <person name="Schmutz J."/>
            <person name="Juenger T."/>
        </authorList>
    </citation>
    <scope>NUCLEOTIDE SEQUENCE [LARGE SCALE GENOMIC DNA]</scope>
    <source>
        <strain evidence="2">FIL2</strain>
    </source>
</reference>
<dbReference type="Gramene" id="PVH36974">
    <property type="protein sequence ID" value="PVH36974"/>
    <property type="gene ID" value="PAHAL_6G212000"/>
</dbReference>